<dbReference type="Pfam" id="PF04830">
    <property type="entry name" value="DUF637"/>
    <property type="match status" value="1"/>
</dbReference>
<dbReference type="EMBL" id="FXXI01000003">
    <property type="protein sequence ID" value="SMS00968.1"/>
    <property type="molecule type" value="Genomic_DNA"/>
</dbReference>
<gene>
    <name evidence="3" type="primary">ibpA_2</name>
    <name evidence="3" type="ORF">VIM7927_02244</name>
</gene>
<dbReference type="GO" id="GO:0006508">
    <property type="term" value="P:proteolysis"/>
    <property type="evidence" value="ECO:0007669"/>
    <property type="project" value="UniProtKB-KW"/>
</dbReference>
<name>A0A1Y6ITK7_9VIBR</name>
<keyword evidence="1" id="KW-0472">Membrane</keyword>
<dbReference type="GO" id="GO:0008233">
    <property type="term" value="F:peptidase activity"/>
    <property type="evidence" value="ECO:0007669"/>
    <property type="project" value="UniProtKB-KW"/>
</dbReference>
<keyword evidence="1" id="KW-1133">Transmembrane helix</keyword>
<dbReference type="GO" id="GO:0016740">
    <property type="term" value="F:transferase activity"/>
    <property type="evidence" value="ECO:0007669"/>
    <property type="project" value="UniProtKB-KW"/>
</dbReference>
<keyword evidence="1" id="KW-0812">Transmembrane</keyword>
<proteinExistence type="predicted"/>
<dbReference type="InterPro" id="IPR049762">
    <property type="entry name" value="PoNe_dom"/>
</dbReference>
<dbReference type="CDD" id="cd20739">
    <property type="entry name" value="PoNe_DUF637"/>
    <property type="match status" value="1"/>
</dbReference>
<evidence type="ECO:0000256" key="1">
    <source>
        <dbReference type="SAM" id="Phobius"/>
    </source>
</evidence>
<keyword evidence="3" id="KW-0808">Transferase</keyword>
<dbReference type="Proteomes" id="UP000196125">
    <property type="component" value="Unassembled WGS sequence"/>
</dbReference>
<reference evidence="3 4" key="1">
    <citation type="submission" date="2017-05" db="EMBL/GenBank/DDBJ databases">
        <authorList>
            <person name="Song R."/>
            <person name="Chenine A.L."/>
            <person name="Ruprecht R.M."/>
        </authorList>
    </citation>
    <scope>NUCLEOTIDE SEQUENCE [LARGE SCALE GENOMIC DNA]</scope>
    <source>
        <strain evidence="3 4">CECT 7927</strain>
    </source>
</reference>
<feature type="transmembrane region" description="Helical" evidence="1">
    <location>
        <begin position="624"/>
        <end position="645"/>
    </location>
</feature>
<keyword evidence="3" id="KW-0645">Protease</keyword>
<evidence type="ECO:0000259" key="2">
    <source>
        <dbReference type="Pfam" id="PF04830"/>
    </source>
</evidence>
<organism evidence="3 4">
    <name type="scientific">Vibrio mangrovi</name>
    <dbReference type="NCBI Taxonomy" id="474394"/>
    <lineage>
        <taxon>Bacteria</taxon>
        <taxon>Pseudomonadati</taxon>
        <taxon>Pseudomonadota</taxon>
        <taxon>Gammaproteobacteria</taxon>
        <taxon>Vibrionales</taxon>
        <taxon>Vibrionaceae</taxon>
        <taxon>Vibrio</taxon>
    </lineage>
</organism>
<evidence type="ECO:0000313" key="3">
    <source>
        <dbReference type="EMBL" id="SMS00968.1"/>
    </source>
</evidence>
<keyword evidence="3" id="KW-0378">Hydrolase</keyword>
<feature type="domain" description="DUF637" evidence="2">
    <location>
        <begin position="658"/>
        <end position="827"/>
    </location>
</feature>
<dbReference type="InterPro" id="IPR006915">
    <property type="entry name" value="DUF637_hemagglutn_put"/>
</dbReference>
<protein>
    <submittedName>
        <fullName evidence="3">Adenosine monophosphate-protein transferase and cysteine protease IbpA</fullName>
    </submittedName>
</protein>
<accession>A0A1Y6ITK7</accession>
<evidence type="ECO:0000313" key="4">
    <source>
        <dbReference type="Proteomes" id="UP000196125"/>
    </source>
</evidence>
<sequence>MFYRNDYQVDRNLVNKMMKNNQIPLWQRLTSSVLLPVILTHLAFPVYAAVKQNVALESITNAVAGSARYELQEQVRDYLYSGTIEKDELAIFDGFEFFFTQIKASYPEMLSAYQGENTSLDDIPTRFGTPYVERGIIKQQLTQLLNKSWISAPGYSSYNEQTKKLYENAVSYAKSSGIKLGQMLTAEQITQLSANMIWPESRVINGHEYLVPFVYLTPATIEEQRLSESTLSANSAEIQTRSFVVNGARVDFRHDALLDITNDFINTKGIISGGQLTIRTGRDLQNLSGTITGDDVSLIANRLVNDTLVTRIDYGHGYAEAFDQIGSIVSLGDLNIQTTSDVISHGGQFSAQGDLQIKSQGNIILVPQVTKSERAESGEHWSESESSLVNLQTNLSAVDALSLISDGQVYLEGAVLESQGLLEILAAHGITLKSAADMHSFESRFEAESGGVFGTKESESESRTEAEIVRTLLKAGQSMVLRTLQGNILLEAVTVDSRGISKIIAEQGSIDFELAKLLETYSYEKSYDGALSFRHQGHGYQREVSYYSEFINSGGIMLNAYSGVRIQYAGDKHNLDATLATLAESPELAWMQDIRNDPSLNIDWQEVQLVMEEWDYDQSGLTPAAMAILAIAMAIATGGGGLVVLSGEGAVAGTMAAAVNAGISTLAMQASASLLANGFDIKDTLKTMASKQSLTSLATSMVTAGVLEGMNTEWLSGGTYSQAAQMVMRSAVSSGISTVINGGSVSDFGDSFKTSFATAVVTTIGAELAEKIGDAAGAHGSTESNPGGTPQISEATKYIAHAALGCGLGSAMTSISGGNSSDYKSGCVSGAAGSVIGEYVSSQYKDHVQEIETEVESSARRMLTGEETLSRPELEKELRRLQSLGVDISRFAAAVTVFAFGGNVDIAAYTAGNAAQHNALLLLVLIYAIDGVMLAMTLYDVKNALDRIEAIIQGTAPVEEAIRDVLIDLLVDVSLGRLNKAEFVGKSLASLIEIVTKKLDDLNPSLAHAFENMASDIRKRQNGESPDHQYRTSDDIHLISDKYRPDYEKYRSEIKGRGLSPEDFERNREKGWYFDGDAGRWKSSNPGKVSIDYDTNFDEIADIEFDIQKLGLDSKRTYRIEIDGEYVERDIEDLVVERVNAKKQLEHLGTNSELDDEITSLERLKWQHRQKQSSEAIGELVSDGVVRNELFPGRVVEKLRTLPPNRKNKNGQFDSVYVVDRGMPSEQVIIVEAKGGLPGSVSKMTGRSVNNKGYAQGHPVYNNDILDVMRKDYSLSKGQVAVDKAELTEFKETIELLTKHKTINNAKYYRIETKLNPDGSIMDNQAIRYKQVKEAFTND</sequence>
<feature type="transmembrane region" description="Helical" evidence="1">
    <location>
        <begin position="920"/>
        <end position="939"/>
    </location>
</feature>